<dbReference type="OrthoDB" id="4502276at2"/>
<organism evidence="4 5">
    <name type="scientific">Mycobacterium paraseoulense</name>
    <dbReference type="NCBI Taxonomy" id="590652"/>
    <lineage>
        <taxon>Bacteria</taxon>
        <taxon>Bacillati</taxon>
        <taxon>Actinomycetota</taxon>
        <taxon>Actinomycetes</taxon>
        <taxon>Mycobacteriales</taxon>
        <taxon>Mycobacteriaceae</taxon>
        <taxon>Mycobacterium</taxon>
    </lineage>
</organism>
<reference evidence="4 5" key="1">
    <citation type="submission" date="2017-02" db="EMBL/GenBank/DDBJ databases">
        <title>The new phylogeny of genus Mycobacterium.</title>
        <authorList>
            <person name="Tortoli E."/>
            <person name="Trovato A."/>
            <person name="Cirillo D.M."/>
        </authorList>
    </citation>
    <scope>NUCLEOTIDE SEQUENCE [LARGE SCALE GENOMIC DNA]</scope>
    <source>
        <strain evidence="4 5">DSM 45000</strain>
    </source>
</reference>
<proteinExistence type="inferred from homology"/>
<sequence length="369" mass="40767">MTTPAPVKTSSRDRDPFRIGYIQDWGIGVGAVDEMIAAARFAFDEAHRHGVIDRPVELVLREVDGMPLRQFNVMRQTYLDLVHAEHCIGIIGPHFTDQVTSLLPTIEQAQVPMLTMCSSADVPSEYCFTLGNISTTDEAVVMAGYLHEKGATAVAILREDNYLGQEFHQYFRLAARRVGLPVVADRLLPNFVDTEAAEVEVVETRAAGADAIVYMGLGLTARQVLTAVNRLMTPGWNPIRLCSSIFVGWPLDGYFGLTIATYEGWTGTDEFDERNPVFAKLTDRHQNATAHCYSALGYDAGQTMAWGLSLAKPHDPEGLKCGLERIHRLPAAVGSPGTYISFGRYDRRGYKGPFVVLRRIEDAKCVLAQ</sequence>
<comment type="similarity">
    <text evidence="1">Belongs to the leucine-binding protein family.</text>
</comment>
<dbReference type="PANTHER" id="PTHR30483:SF6">
    <property type="entry name" value="PERIPLASMIC BINDING PROTEIN OF ABC TRANSPORTER FOR NATURAL AMINO ACIDS"/>
    <property type="match status" value="1"/>
</dbReference>
<dbReference type="Proteomes" id="UP000192513">
    <property type="component" value="Unassembled WGS sequence"/>
</dbReference>
<keyword evidence="5" id="KW-1185">Reference proteome</keyword>
<name>A0A1X0IF41_9MYCO</name>
<dbReference type="RefSeq" id="WP_083169461.1">
    <property type="nucleotide sequence ID" value="NZ_AP022619.1"/>
</dbReference>
<keyword evidence="2" id="KW-0732">Signal</keyword>
<dbReference type="PANTHER" id="PTHR30483">
    <property type="entry name" value="LEUCINE-SPECIFIC-BINDING PROTEIN"/>
    <property type="match status" value="1"/>
</dbReference>
<protein>
    <recommendedName>
        <fullName evidence="3">Leucine-binding protein domain-containing protein</fullName>
    </recommendedName>
</protein>
<dbReference type="EMBL" id="MVIE01000004">
    <property type="protein sequence ID" value="ORB45480.1"/>
    <property type="molecule type" value="Genomic_DNA"/>
</dbReference>
<evidence type="ECO:0000256" key="1">
    <source>
        <dbReference type="ARBA" id="ARBA00010062"/>
    </source>
</evidence>
<dbReference type="STRING" id="590652.BST39_04520"/>
<dbReference type="Pfam" id="PF13458">
    <property type="entry name" value="Peripla_BP_6"/>
    <property type="match status" value="1"/>
</dbReference>
<evidence type="ECO:0000313" key="4">
    <source>
        <dbReference type="EMBL" id="ORB45480.1"/>
    </source>
</evidence>
<accession>A0A1X0IF41</accession>
<dbReference type="SUPFAM" id="SSF53822">
    <property type="entry name" value="Periplasmic binding protein-like I"/>
    <property type="match status" value="1"/>
</dbReference>
<dbReference type="AlphaFoldDB" id="A0A1X0IF41"/>
<evidence type="ECO:0000259" key="3">
    <source>
        <dbReference type="Pfam" id="PF13458"/>
    </source>
</evidence>
<dbReference type="Gene3D" id="3.40.50.2300">
    <property type="match status" value="2"/>
</dbReference>
<evidence type="ECO:0000313" key="5">
    <source>
        <dbReference type="Proteomes" id="UP000192513"/>
    </source>
</evidence>
<feature type="domain" description="Leucine-binding protein" evidence="3">
    <location>
        <begin position="34"/>
        <end position="338"/>
    </location>
</feature>
<comment type="caution">
    <text evidence="4">The sequence shown here is derived from an EMBL/GenBank/DDBJ whole genome shotgun (WGS) entry which is preliminary data.</text>
</comment>
<gene>
    <name evidence="4" type="ORF">BST39_04520</name>
</gene>
<dbReference type="InterPro" id="IPR028082">
    <property type="entry name" value="Peripla_BP_I"/>
</dbReference>
<dbReference type="InterPro" id="IPR051010">
    <property type="entry name" value="BCAA_transport"/>
</dbReference>
<evidence type="ECO:0000256" key="2">
    <source>
        <dbReference type="ARBA" id="ARBA00022729"/>
    </source>
</evidence>
<dbReference type="InterPro" id="IPR028081">
    <property type="entry name" value="Leu-bd"/>
</dbReference>